<dbReference type="RefSeq" id="WP_168569244.1">
    <property type="nucleotide sequence ID" value="NZ_CP051167.1"/>
</dbReference>
<dbReference type="Proteomes" id="UP000500857">
    <property type="component" value="Chromosome"/>
</dbReference>
<dbReference type="KEGG" id="oxy:HCG48_11325"/>
<evidence type="ECO:0000313" key="2">
    <source>
        <dbReference type="Proteomes" id="UP000500857"/>
    </source>
</evidence>
<keyword evidence="2" id="KW-1185">Reference proteome</keyword>
<protein>
    <submittedName>
        <fullName evidence="1">Uncharacterized protein</fullName>
    </submittedName>
</protein>
<dbReference type="EMBL" id="CP051167">
    <property type="protein sequence ID" value="QIZ71089.1"/>
    <property type="molecule type" value="Genomic_DNA"/>
</dbReference>
<proteinExistence type="predicted"/>
<organism evidence="1 2">
    <name type="scientific">Oxynema aestuarii AP17</name>
    <dbReference type="NCBI Taxonomy" id="2064643"/>
    <lineage>
        <taxon>Bacteria</taxon>
        <taxon>Bacillati</taxon>
        <taxon>Cyanobacteriota</taxon>
        <taxon>Cyanophyceae</taxon>
        <taxon>Oscillatoriophycideae</taxon>
        <taxon>Oscillatoriales</taxon>
        <taxon>Oscillatoriaceae</taxon>
        <taxon>Oxynema</taxon>
        <taxon>Oxynema aestuarii</taxon>
    </lineage>
</organism>
<sequence>MDIASEIHSRKAKANVAVINRFDRRAIPVQTRENKEWAPLIDLDFYGAKNFDLAVEGLTSPGQLYQHLADFGLAEGRPFSPWVDLEYYIDQNSDLKANFGNNTVKAFEHLQTFGLDEGRDFSPNLDLSFYLEHNLDLSAIFGEHARSAFEHLQLLGIREGRVFLPEMICTWRTYIYPMETAPLKNVPCTLYGMNSMGIW</sequence>
<evidence type="ECO:0000313" key="1">
    <source>
        <dbReference type="EMBL" id="QIZ71089.1"/>
    </source>
</evidence>
<reference evidence="1 2" key="1">
    <citation type="submission" date="2020-04" db="EMBL/GenBank/DDBJ databases">
        <authorList>
            <person name="Basu S."/>
            <person name="Maruthanayagam V."/>
            <person name="Chakraborty S."/>
            <person name="Pramanik A."/>
            <person name="Mukherjee J."/>
            <person name="Brink B."/>
        </authorList>
    </citation>
    <scope>NUCLEOTIDE SEQUENCE [LARGE SCALE GENOMIC DNA]</scope>
    <source>
        <strain evidence="1 2">AP17</strain>
    </source>
</reference>
<name>A0A6H1U0E7_9CYAN</name>
<dbReference type="AlphaFoldDB" id="A0A6H1U0E7"/>
<gene>
    <name evidence="1" type="ORF">HCG48_11325</name>
</gene>
<accession>A0A6H1U0E7</accession>